<sequence>MRSSVLPGAALGLLLWGGFVLGVVELATKPWYVVTLMPQCPEDDPLVRVGLFNADILPECLHRDGNASSSPRTYFDGLEPQTLPSGKLFLRTPAWEVSGGAIMGRALKLEIELNDDCENFWSQEMAMAMSAQPLNSTIVAAVNSSLREKISSFKSDLDSQLEALRSGMMLTFWTFAVHKAEPLLAGYFETIDAALESETSNATQNIAYFVARGADVASSNASEVCADAAAGQKTSCVTAVTKTQNLVERMYLRTMAKLMYLRAGIDYKAIDAPARLAAAVNNTVFDLQFIDFIAALSAATVSTTPPLTLTLSAASQDHPLCLAHRAAGILETNEDASSACPLSAVLHSASLGLSTEYASFVSDRVSVGVTLFDPNYAGEAQEWCENPLWWSSSRRLRGSEESERTKTSSSSSSSISSSTSYDPLDDVAILSRRLFLSTFCYATTYVEARELVETFFVTESCSQNVDLDTCAAQYTGSDTLSTSTVLPAHLDASFAPCRELSETTLAQLVQNENTGGTSEDTPLAQRKAELVSLQNQCTFDTYLSSGELGSTGREALSSLVAPTLLHRACQGAASEVAAWLVKECGVDVAAVNALHKTPLHEAAASNDAASVTLLADAGALLNATKFNDWTPLMYACEKGHLEAAEILIARDSSLVHERNREGSSPLYIAARSGNPKLVTALLAAGADVNLANNNKRRPVHAAAMGGHQETLATLLAHGAVIEPAIAKDSSGTTIWHEAASHAQDKLLLAMAQLAPFPEPSSLLDNNGRHPLHVASREGHASTVATLLSIPEAHRAIDIQDVDGATPLMHACVQGFAECAAVLLQHGADTSLASIQGGHTALELAQRWKRTACVEAFAVHSSR</sequence>
<organism evidence="3 4">
    <name type="scientific">Hondaea fermentalgiana</name>
    <dbReference type="NCBI Taxonomy" id="2315210"/>
    <lineage>
        <taxon>Eukaryota</taxon>
        <taxon>Sar</taxon>
        <taxon>Stramenopiles</taxon>
        <taxon>Bigyra</taxon>
        <taxon>Labyrinthulomycetes</taxon>
        <taxon>Thraustochytrida</taxon>
        <taxon>Thraustochytriidae</taxon>
        <taxon>Hondaea</taxon>
    </lineage>
</organism>
<feature type="repeat" description="ANK" evidence="1">
    <location>
        <begin position="766"/>
        <end position="788"/>
    </location>
</feature>
<dbReference type="AlphaFoldDB" id="A0A2R5GRX7"/>
<evidence type="ECO:0000256" key="1">
    <source>
        <dbReference type="PROSITE-ProRule" id="PRU00023"/>
    </source>
</evidence>
<dbReference type="PANTHER" id="PTHR24133">
    <property type="entry name" value="ANKYRIN DOMAIN-CONTAINING"/>
    <property type="match status" value="1"/>
</dbReference>
<keyword evidence="3" id="KW-0808">Transferase</keyword>
<dbReference type="PROSITE" id="PS50297">
    <property type="entry name" value="ANK_REP_REGION"/>
    <property type="match status" value="3"/>
</dbReference>
<dbReference type="InParanoid" id="A0A2R5GRX7"/>
<dbReference type="SUPFAM" id="SSF48403">
    <property type="entry name" value="Ankyrin repeat"/>
    <property type="match status" value="1"/>
</dbReference>
<dbReference type="SMART" id="SM00248">
    <property type="entry name" value="ANK"/>
    <property type="match status" value="7"/>
</dbReference>
<gene>
    <name evidence="3" type="ORF">FCC1311_098602</name>
</gene>
<feature type="compositionally biased region" description="Low complexity" evidence="2">
    <location>
        <begin position="407"/>
        <end position="420"/>
    </location>
</feature>
<dbReference type="Proteomes" id="UP000241890">
    <property type="component" value="Unassembled WGS sequence"/>
</dbReference>
<feature type="repeat" description="ANK" evidence="1">
    <location>
        <begin position="661"/>
        <end position="693"/>
    </location>
</feature>
<dbReference type="PANTHER" id="PTHR24133:SF40">
    <property type="entry name" value="ANKYRIN REPEAT DOMAIN 44"/>
    <property type="match status" value="1"/>
</dbReference>
<keyword evidence="3" id="KW-0418">Kinase</keyword>
<dbReference type="Gene3D" id="1.25.40.20">
    <property type="entry name" value="Ankyrin repeat-containing domain"/>
    <property type="match status" value="3"/>
</dbReference>
<dbReference type="Pfam" id="PF12796">
    <property type="entry name" value="Ank_2"/>
    <property type="match status" value="2"/>
</dbReference>
<dbReference type="EMBL" id="BEYU01000163">
    <property type="protein sequence ID" value="GBG33637.1"/>
    <property type="molecule type" value="Genomic_DNA"/>
</dbReference>
<feature type="repeat" description="ANK" evidence="1">
    <location>
        <begin position="802"/>
        <end position="834"/>
    </location>
</feature>
<comment type="caution">
    <text evidence="3">The sequence shown here is derived from an EMBL/GenBank/DDBJ whole genome shotgun (WGS) entry which is preliminary data.</text>
</comment>
<keyword evidence="1" id="KW-0040">ANK repeat</keyword>
<protein>
    <submittedName>
        <fullName evidence="3">Ankyrin repeat and protein kinase domain-containing protein 1</fullName>
    </submittedName>
</protein>
<evidence type="ECO:0000313" key="3">
    <source>
        <dbReference type="EMBL" id="GBG33637.1"/>
    </source>
</evidence>
<proteinExistence type="predicted"/>
<dbReference type="PROSITE" id="PS50088">
    <property type="entry name" value="ANK_REPEAT"/>
    <property type="match status" value="4"/>
</dbReference>
<dbReference type="GO" id="GO:0016301">
    <property type="term" value="F:kinase activity"/>
    <property type="evidence" value="ECO:0007669"/>
    <property type="project" value="UniProtKB-KW"/>
</dbReference>
<evidence type="ECO:0000256" key="2">
    <source>
        <dbReference type="SAM" id="MobiDB-lite"/>
    </source>
</evidence>
<dbReference type="InterPro" id="IPR002110">
    <property type="entry name" value="Ankyrin_rpt"/>
</dbReference>
<dbReference type="InterPro" id="IPR036770">
    <property type="entry name" value="Ankyrin_rpt-contain_sf"/>
</dbReference>
<dbReference type="OrthoDB" id="188462at2759"/>
<name>A0A2R5GRX7_9STRA</name>
<reference evidence="3 4" key="1">
    <citation type="submission" date="2017-12" db="EMBL/GenBank/DDBJ databases">
        <title>Sequencing, de novo assembly and annotation of complete genome of a new Thraustochytrid species, strain FCC1311.</title>
        <authorList>
            <person name="Sedici K."/>
            <person name="Godart F."/>
            <person name="Aiese Cigliano R."/>
            <person name="Sanseverino W."/>
            <person name="Barakat M."/>
            <person name="Ortet P."/>
            <person name="Marechal E."/>
            <person name="Cagnac O."/>
            <person name="Amato A."/>
        </authorList>
    </citation>
    <scope>NUCLEOTIDE SEQUENCE [LARGE SCALE GENOMIC DNA]</scope>
</reference>
<dbReference type="InterPro" id="IPR052391">
    <property type="entry name" value="E3_Ligase-Neurotoxin"/>
</dbReference>
<evidence type="ECO:0000313" key="4">
    <source>
        <dbReference type="Proteomes" id="UP000241890"/>
    </source>
</evidence>
<feature type="region of interest" description="Disordered" evidence="2">
    <location>
        <begin position="400"/>
        <end position="421"/>
    </location>
</feature>
<accession>A0A2R5GRX7</accession>
<feature type="repeat" description="ANK" evidence="1">
    <location>
        <begin position="594"/>
        <end position="626"/>
    </location>
</feature>
<keyword evidence="4" id="KW-1185">Reference proteome</keyword>